<dbReference type="SUPFAM" id="SSF110857">
    <property type="entry name" value="Gamma-glutamyl cyclotransferase-like"/>
    <property type="match status" value="1"/>
</dbReference>
<evidence type="ECO:0000256" key="4">
    <source>
        <dbReference type="ARBA" id="ARBA00030602"/>
    </source>
</evidence>
<dbReference type="AlphaFoldDB" id="A0A8T0GJK1"/>
<dbReference type="Gene3D" id="6.10.250.210">
    <property type="match status" value="1"/>
</dbReference>
<evidence type="ECO:0000256" key="3">
    <source>
        <dbReference type="ARBA" id="ARBA00022679"/>
    </source>
</evidence>
<evidence type="ECO:0000256" key="1">
    <source>
        <dbReference type="ARBA" id="ARBA00002782"/>
    </source>
</evidence>
<evidence type="ECO:0000313" key="7">
    <source>
        <dbReference type="Proteomes" id="UP000822688"/>
    </source>
</evidence>
<dbReference type="InterPro" id="IPR036568">
    <property type="entry name" value="GGCT-like_sf"/>
</dbReference>
<dbReference type="Gene3D" id="3.10.490.10">
    <property type="entry name" value="Gamma-glutamyl cyclotransferase-like"/>
    <property type="match status" value="1"/>
</dbReference>
<dbReference type="PANTHER" id="PTHR31544:SF2">
    <property type="entry name" value="AIG2-LIKE PROTEIN D"/>
    <property type="match status" value="1"/>
</dbReference>
<evidence type="ECO:0000313" key="6">
    <source>
        <dbReference type="EMBL" id="KAG0558349.1"/>
    </source>
</evidence>
<dbReference type="PANTHER" id="PTHR31544">
    <property type="entry name" value="AIG2-LIKE PROTEIN D"/>
    <property type="match status" value="1"/>
</dbReference>
<keyword evidence="3" id="KW-0808">Transferase</keyword>
<reference evidence="6" key="1">
    <citation type="submission" date="2020-06" db="EMBL/GenBank/DDBJ databases">
        <title>WGS assembly of Ceratodon purpureus strain R40.</title>
        <authorList>
            <person name="Carey S.B."/>
            <person name="Jenkins J."/>
            <person name="Shu S."/>
            <person name="Lovell J.T."/>
            <person name="Sreedasyam A."/>
            <person name="Maumus F."/>
            <person name="Tiley G.P."/>
            <person name="Fernandez-Pozo N."/>
            <person name="Barry K."/>
            <person name="Chen C."/>
            <person name="Wang M."/>
            <person name="Lipzen A."/>
            <person name="Daum C."/>
            <person name="Saski C.A."/>
            <person name="Payton A.C."/>
            <person name="Mcbreen J.C."/>
            <person name="Conrad R.E."/>
            <person name="Kollar L.M."/>
            <person name="Olsson S."/>
            <person name="Huttunen S."/>
            <person name="Landis J.B."/>
            <person name="Wickett N.J."/>
            <person name="Johnson M.G."/>
            <person name="Rensing S.A."/>
            <person name="Grimwood J."/>
            <person name="Schmutz J."/>
            <person name="Mcdaniel S.F."/>
        </authorList>
    </citation>
    <scope>NUCLEOTIDE SEQUENCE</scope>
    <source>
        <strain evidence="6">R40</strain>
    </source>
</reference>
<organism evidence="6 7">
    <name type="scientific">Ceratodon purpureus</name>
    <name type="common">Fire moss</name>
    <name type="synonym">Dicranum purpureum</name>
    <dbReference type="NCBI Taxonomy" id="3225"/>
    <lineage>
        <taxon>Eukaryota</taxon>
        <taxon>Viridiplantae</taxon>
        <taxon>Streptophyta</taxon>
        <taxon>Embryophyta</taxon>
        <taxon>Bryophyta</taxon>
        <taxon>Bryophytina</taxon>
        <taxon>Bryopsida</taxon>
        <taxon>Dicranidae</taxon>
        <taxon>Pseudoditrichales</taxon>
        <taxon>Ditrichaceae</taxon>
        <taxon>Ceratodon</taxon>
    </lineage>
</organism>
<dbReference type="GO" id="GO:0016740">
    <property type="term" value="F:transferase activity"/>
    <property type="evidence" value="ECO:0007669"/>
    <property type="project" value="UniProtKB-KW"/>
</dbReference>
<dbReference type="InterPro" id="IPR009288">
    <property type="entry name" value="AIG2-like_dom"/>
</dbReference>
<proteinExistence type="inferred from homology"/>
<evidence type="ECO:0000256" key="2">
    <source>
        <dbReference type="ARBA" id="ARBA00008861"/>
    </source>
</evidence>
<comment type="function">
    <text evidence="1">Putative gamma-glutamylcyclotransferase.</text>
</comment>
<accession>A0A8T0GJK1</accession>
<name>A0A8T0GJK1_CERPU</name>
<dbReference type="Pfam" id="PF06094">
    <property type="entry name" value="GGACT"/>
    <property type="match status" value="1"/>
</dbReference>
<protein>
    <recommendedName>
        <fullName evidence="4">Putative gamma-glutamylcyclotransferase</fullName>
    </recommendedName>
</protein>
<dbReference type="EMBL" id="CM026431">
    <property type="protein sequence ID" value="KAG0558349.1"/>
    <property type="molecule type" value="Genomic_DNA"/>
</dbReference>
<dbReference type="CDD" id="cd06661">
    <property type="entry name" value="GGCT_like"/>
    <property type="match status" value="1"/>
</dbReference>
<feature type="domain" description="Gamma-glutamylcyclotransferase AIG2-like" evidence="5">
    <location>
        <begin position="9"/>
        <end position="88"/>
    </location>
</feature>
<dbReference type="Proteomes" id="UP000822688">
    <property type="component" value="Chromosome 10"/>
</dbReference>
<comment type="caution">
    <text evidence="6">The sequence shown here is derived from an EMBL/GenBank/DDBJ whole genome shotgun (WGS) entry which is preliminary data.</text>
</comment>
<evidence type="ECO:0000259" key="5">
    <source>
        <dbReference type="Pfam" id="PF06094"/>
    </source>
</evidence>
<gene>
    <name evidence="6" type="ORF">KC19_10G021500</name>
</gene>
<dbReference type="InterPro" id="IPR045038">
    <property type="entry name" value="AIG2-like"/>
</dbReference>
<comment type="similarity">
    <text evidence="2">Belongs to the gamma-glutamylcyclotransferase family.</text>
</comment>
<sequence>MAATAVRNVFVYGSLLAPEVLIALLHRVPRASLAVVHDFHRYSIKNRIYPAVLPKKGDKVFGKVLFDLSDQELHILDEFEDVEYTKSIVSPLTLKAHDSTHGEPVSSTIGGQAQEMIESGCSERVSNGLTVTNGQTDDVALEDNTVEISPDRVVGLDLATEVTAYMYVWVNEGDPNLVGNWDYEEWVKTYLEDYVKMCEEFEAELSKTTCGQW</sequence>
<keyword evidence="7" id="KW-1185">Reference proteome</keyword>
<dbReference type="InterPro" id="IPR013024">
    <property type="entry name" value="GGCT-like"/>
</dbReference>